<dbReference type="PANTHER" id="PTHR23131:SF0">
    <property type="entry name" value="ENDORIBONUCLEASE LACTB2"/>
    <property type="match status" value="1"/>
</dbReference>
<keyword evidence="3" id="KW-0479">Metal-binding</keyword>
<dbReference type="GO" id="GO:0046872">
    <property type="term" value="F:metal ion binding"/>
    <property type="evidence" value="ECO:0007669"/>
    <property type="project" value="UniProtKB-KW"/>
</dbReference>
<feature type="domain" description="Metallo-beta-lactamase" evidence="6">
    <location>
        <begin position="34"/>
        <end position="216"/>
    </location>
</feature>
<dbReference type="SUPFAM" id="SSF56281">
    <property type="entry name" value="Metallo-hydrolase/oxidoreductase"/>
    <property type="match status" value="1"/>
</dbReference>
<dbReference type="InterPro" id="IPR050662">
    <property type="entry name" value="Sec-metab_biosynth-thioest"/>
</dbReference>
<comment type="cofactor">
    <cofactor evidence="1">
        <name>Zn(2+)</name>
        <dbReference type="ChEBI" id="CHEBI:29105"/>
    </cofactor>
</comment>
<proteinExistence type="inferred from homology"/>
<dbReference type="EMBL" id="ML119659">
    <property type="protein sequence ID" value="RPA84474.1"/>
    <property type="molecule type" value="Genomic_DNA"/>
</dbReference>
<dbReference type="STRING" id="1160509.A0A3N4IS93"/>
<evidence type="ECO:0000256" key="3">
    <source>
        <dbReference type="ARBA" id="ARBA00022723"/>
    </source>
</evidence>
<accession>A0A3N4IS93</accession>
<dbReference type="AlphaFoldDB" id="A0A3N4IS93"/>
<dbReference type="Pfam" id="PF17778">
    <property type="entry name" value="WHD_BLACT"/>
    <property type="match status" value="1"/>
</dbReference>
<keyword evidence="5" id="KW-0862">Zinc</keyword>
<protein>
    <submittedName>
        <fullName evidence="7">Metallo-beta-lactamase superfamily protein</fullName>
    </submittedName>
</protein>
<name>A0A3N4IS93_ASCIM</name>
<evidence type="ECO:0000256" key="4">
    <source>
        <dbReference type="ARBA" id="ARBA00022801"/>
    </source>
</evidence>
<comment type="similarity">
    <text evidence="2">Belongs to the metallo-beta-lactamase superfamily. Glyoxalase II family.</text>
</comment>
<dbReference type="GO" id="GO:0016787">
    <property type="term" value="F:hydrolase activity"/>
    <property type="evidence" value="ECO:0007669"/>
    <property type="project" value="UniProtKB-KW"/>
</dbReference>
<dbReference type="InterPro" id="IPR047921">
    <property type="entry name" value="LACTB2-like_MBL-fold"/>
</dbReference>
<gene>
    <name evidence="7" type="ORF">BJ508DRAFT_412828</name>
</gene>
<keyword evidence="4" id="KW-0378">Hydrolase</keyword>
<dbReference type="FunFam" id="3.60.15.10:FF:000041">
    <property type="entry name" value="Metallo-beta-lactamase domain protein"/>
    <property type="match status" value="1"/>
</dbReference>
<dbReference type="Proteomes" id="UP000275078">
    <property type="component" value="Unassembled WGS sequence"/>
</dbReference>
<evidence type="ECO:0000313" key="7">
    <source>
        <dbReference type="EMBL" id="RPA84474.1"/>
    </source>
</evidence>
<dbReference type="Gene3D" id="3.60.15.10">
    <property type="entry name" value="Ribonuclease Z/Hydroxyacylglutathione hydrolase-like"/>
    <property type="match status" value="1"/>
</dbReference>
<dbReference type="InterPro" id="IPR041516">
    <property type="entry name" value="LACTB2_WH"/>
</dbReference>
<dbReference type="InterPro" id="IPR036388">
    <property type="entry name" value="WH-like_DNA-bd_sf"/>
</dbReference>
<dbReference type="PANTHER" id="PTHR23131">
    <property type="entry name" value="ENDORIBONUCLEASE LACTB2"/>
    <property type="match status" value="1"/>
</dbReference>
<evidence type="ECO:0000313" key="8">
    <source>
        <dbReference type="Proteomes" id="UP000275078"/>
    </source>
</evidence>
<evidence type="ECO:0000256" key="2">
    <source>
        <dbReference type="ARBA" id="ARBA00006759"/>
    </source>
</evidence>
<evidence type="ECO:0000259" key="6">
    <source>
        <dbReference type="SMART" id="SM00849"/>
    </source>
</evidence>
<evidence type="ECO:0000256" key="1">
    <source>
        <dbReference type="ARBA" id="ARBA00001947"/>
    </source>
</evidence>
<keyword evidence="8" id="KW-1185">Reference proteome</keyword>
<dbReference type="OrthoDB" id="17458at2759"/>
<dbReference type="GO" id="GO:0044550">
    <property type="term" value="P:secondary metabolite biosynthetic process"/>
    <property type="evidence" value="ECO:0007669"/>
    <property type="project" value="UniProtKB-ARBA"/>
</dbReference>
<dbReference type="Gene3D" id="1.10.10.10">
    <property type="entry name" value="Winged helix-like DNA-binding domain superfamily/Winged helix DNA-binding domain"/>
    <property type="match status" value="1"/>
</dbReference>
<dbReference type="InterPro" id="IPR001279">
    <property type="entry name" value="Metallo-B-lactamas"/>
</dbReference>
<dbReference type="InterPro" id="IPR036866">
    <property type="entry name" value="RibonucZ/Hydroxyglut_hydro"/>
</dbReference>
<organism evidence="7 8">
    <name type="scientific">Ascobolus immersus RN42</name>
    <dbReference type="NCBI Taxonomy" id="1160509"/>
    <lineage>
        <taxon>Eukaryota</taxon>
        <taxon>Fungi</taxon>
        <taxon>Dikarya</taxon>
        <taxon>Ascomycota</taxon>
        <taxon>Pezizomycotina</taxon>
        <taxon>Pezizomycetes</taxon>
        <taxon>Pezizales</taxon>
        <taxon>Ascobolaceae</taxon>
        <taxon>Ascobolus</taxon>
    </lineage>
</organism>
<dbReference type="Pfam" id="PF00753">
    <property type="entry name" value="Lactamase_B"/>
    <property type="match status" value="1"/>
</dbReference>
<dbReference type="SMART" id="SM00849">
    <property type="entry name" value="Lactamase_B"/>
    <property type="match status" value="1"/>
</dbReference>
<sequence>MEPSMWSTLPEITRLSPLVWRVMGGNPGKFTLQGTNTYLIGRGTSRILIDTGDGIPTWLSLLRKHLHESPPSDFGLTPGQPRPEVTKVILTHRHHDHVNGVADLLTLFPRAQIFKYRSESHPTLGEDQGWKVTRYLQDGEVFQVEEGVKLKVVYTPGHTDDHVCLHLTSSDGEENGLFTGDNVLGHGTSVFENLRLYMDSLAKMKAVGARKGYPGHGEVLENVGSTISDYIKHREIREQQIVRALKGAHVQFQGRNGNGSGGTTVAELTDTVYGELPMEIKSAAMRGIGLVVQKLVEEGRVAEAEGKGGEMGWKLVGGLGSGEERL</sequence>
<dbReference type="CDD" id="cd07722">
    <property type="entry name" value="LACTB2-like_MBL-fold"/>
    <property type="match status" value="1"/>
</dbReference>
<evidence type="ECO:0000256" key="5">
    <source>
        <dbReference type="ARBA" id="ARBA00022833"/>
    </source>
</evidence>
<reference evidence="7 8" key="1">
    <citation type="journal article" date="2018" name="Nat. Ecol. Evol.">
        <title>Pezizomycetes genomes reveal the molecular basis of ectomycorrhizal truffle lifestyle.</title>
        <authorList>
            <person name="Murat C."/>
            <person name="Payen T."/>
            <person name="Noel B."/>
            <person name="Kuo A."/>
            <person name="Morin E."/>
            <person name="Chen J."/>
            <person name="Kohler A."/>
            <person name="Krizsan K."/>
            <person name="Balestrini R."/>
            <person name="Da Silva C."/>
            <person name="Montanini B."/>
            <person name="Hainaut M."/>
            <person name="Levati E."/>
            <person name="Barry K.W."/>
            <person name="Belfiori B."/>
            <person name="Cichocki N."/>
            <person name="Clum A."/>
            <person name="Dockter R.B."/>
            <person name="Fauchery L."/>
            <person name="Guy J."/>
            <person name="Iotti M."/>
            <person name="Le Tacon F."/>
            <person name="Lindquist E.A."/>
            <person name="Lipzen A."/>
            <person name="Malagnac F."/>
            <person name="Mello A."/>
            <person name="Molinier V."/>
            <person name="Miyauchi S."/>
            <person name="Poulain J."/>
            <person name="Riccioni C."/>
            <person name="Rubini A."/>
            <person name="Sitrit Y."/>
            <person name="Splivallo R."/>
            <person name="Traeger S."/>
            <person name="Wang M."/>
            <person name="Zifcakova L."/>
            <person name="Wipf D."/>
            <person name="Zambonelli A."/>
            <person name="Paolocci F."/>
            <person name="Nowrousian M."/>
            <person name="Ottonello S."/>
            <person name="Baldrian P."/>
            <person name="Spatafora J.W."/>
            <person name="Henrissat B."/>
            <person name="Nagy L.G."/>
            <person name="Aury J.M."/>
            <person name="Wincker P."/>
            <person name="Grigoriev I.V."/>
            <person name="Bonfante P."/>
            <person name="Martin F.M."/>
        </authorList>
    </citation>
    <scope>NUCLEOTIDE SEQUENCE [LARGE SCALE GENOMIC DNA]</scope>
    <source>
        <strain evidence="7 8">RN42</strain>
    </source>
</reference>